<reference evidence="1 2" key="1">
    <citation type="submission" date="2016-10" db="EMBL/GenBank/DDBJ databases">
        <authorList>
            <person name="de Groot N.N."/>
        </authorList>
    </citation>
    <scope>NUCLEOTIDE SEQUENCE [LARGE SCALE GENOMIC DNA]</scope>
    <source>
        <strain evidence="1 2">R5</strain>
    </source>
</reference>
<protein>
    <recommendedName>
        <fullName evidence="3">Zinc ribbon domain-containing protein</fullName>
    </recommendedName>
</protein>
<gene>
    <name evidence="1" type="ORF">SAMN05216337_1002348</name>
</gene>
<dbReference type="EMBL" id="FMZW01000002">
    <property type="protein sequence ID" value="SDC38944.1"/>
    <property type="molecule type" value="Genomic_DNA"/>
</dbReference>
<evidence type="ECO:0000313" key="2">
    <source>
        <dbReference type="Proteomes" id="UP000199245"/>
    </source>
</evidence>
<sequence length="109" mass="11823">MGMIQRRQELIGCHDCGEEVSFSAAACPHCGSREPSGPYIQSLREQRRHRIEERNDQTLMGMLVLCTGIGFFFGSVTGGAWAAFGYGLVGAIIGVPAGFIINVSRRLFG</sequence>
<dbReference type="AlphaFoldDB" id="A0A1G6L6T7"/>
<accession>A0A1G6L6T7</accession>
<evidence type="ECO:0000313" key="1">
    <source>
        <dbReference type="EMBL" id="SDC38944.1"/>
    </source>
</evidence>
<name>A0A1G6L6T7_9BRAD</name>
<evidence type="ECO:0008006" key="3">
    <source>
        <dbReference type="Google" id="ProtNLM"/>
    </source>
</evidence>
<organism evidence="1 2">
    <name type="scientific">Bradyrhizobium brasilense</name>
    <dbReference type="NCBI Taxonomy" id="1419277"/>
    <lineage>
        <taxon>Bacteria</taxon>
        <taxon>Pseudomonadati</taxon>
        <taxon>Pseudomonadota</taxon>
        <taxon>Alphaproteobacteria</taxon>
        <taxon>Hyphomicrobiales</taxon>
        <taxon>Nitrobacteraceae</taxon>
        <taxon>Bradyrhizobium</taxon>
    </lineage>
</organism>
<proteinExistence type="predicted"/>
<dbReference type="Proteomes" id="UP000199245">
    <property type="component" value="Unassembled WGS sequence"/>
</dbReference>